<evidence type="ECO:0000256" key="1">
    <source>
        <dbReference type="SAM" id="MobiDB-lite"/>
    </source>
</evidence>
<evidence type="ECO:0000313" key="4">
    <source>
        <dbReference type="Proteomes" id="UP001596201"/>
    </source>
</evidence>
<proteinExistence type="predicted"/>
<dbReference type="SUPFAM" id="SSF56524">
    <property type="entry name" value="Oxidoreductase molybdopterin-binding domain"/>
    <property type="match status" value="1"/>
</dbReference>
<dbReference type="EMBL" id="JBHSKX010000002">
    <property type="protein sequence ID" value="MFC5367517.1"/>
    <property type="molecule type" value="Genomic_DNA"/>
</dbReference>
<dbReference type="InterPro" id="IPR036374">
    <property type="entry name" value="OxRdtase_Mopterin-bd_sf"/>
</dbReference>
<reference evidence="3 4" key="1">
    <citation type="journal article" date="2019" name="Int. J. Syst. Evol. Microbiol.">
        <title>The Global Catalogue of Microorganisms (GCM) 10K type strain sequencing project: providing services to taxonomists for standard genome sequencing and annotation.</title>
        <authorList>
            <consortium name="The Broad Institute Genomics Platform"/>
            <consortium name="The Broad Institute Genome Sequencing Center for Infectious Disease"/>
            <person name="Wu L."/>
            <person name="Ma J."/>
        </authorList>
    </citation>
    <scope>NUCLEOTIDE SEQUENCE [LARGE SCALE GENOMIC DNA]</scope>
    <source>
        <strain evidence="3 4">CGMCC 1.12237</strain>
    </source>
</reference>
<gene>
    <name evidence="3" type="ORF">ACFPJ5_11250</name>
</gene>
<feature type="domain" description="Oxidoreductase molybdopterin-binding" evidence="2">
    <location>
        <begin position="33"/>
        <end position="131"/>
    </location>
</feature>
<dbReference type="AlphaFoldDB" id="A0ABD5RBZ6"/>
<dbReference type="InterPro" id="IPR000572">
    <property type="entry name" value="OxRdtase_Mopterin-bd_dom"/>
</dbReference>
<organism evidence="3 4">
    <name type="scientific">Salinirubrum litoreum</name>
    <dbReference type="NCBI Taxonomy" id="1126234"/>
    <lineage>
        <taxon>Archaea</taxon>
        <taxon>Methanobacteriati</taxon>
        <taxon>Methanobacteriota</taxon>
        <taxon>Stenosarchaea group</taxon>
        <taxon>Halobacteria</taxon>
        <taxon>Halobacteriales</taxon>
        <taxon>Haloferacaceae</taxon>
        <taxon>Salinirubrum</taxon>
    </lineage>
</organism>
<evidence type="ECO:0000313" key="3">
    <source>
        <dbReference type="EMBL" id="MFC5367517.1"/>
    </source>
</evidence>
<keyword evidence="4" id="KW-1185">Reference proteome</keyword>
<dbReference type="Gene3D" id="3.90.420.10">
    <property type="entry name" value="Oxidoreductase, molybdopterin-binding domain"/>
    <property type="match status" value="1"/>
</dbReference>
<comment type="caution">
    <text evidence="3">The sequence shown here is derived from an EMBL/GenBank/DDBJ whole genome shotgun (WGS) entry which is preliminary data.</text>
</comment>
<evidence type="ECO:0000259" key="2">
    <source>
        <dbReference type="Pfam" id="PF00174"/>
    </source>
</evidence>
<dbReference type="RefSeq" id="WP_227229767.1">
    <property type="nucleotide sequence ID" value="NZ_JAJCVJ010000002.1"/>
</dbReference>
<name>A0ABD5RBZ6_9EURY</name>
<sequence length="161" mass="17308">MAHDTRRSTRTHRHPETGPRLTVVGDDRETVRLADFPTVDRDCTVVCASGDRTSATWTGVPVPELLDAVGAPPETTHLRVVADDGYAVCVEVRDALDALVALRRDGTRLADAEAYPTRFVGPSVPGERCVKGPVAVEAHALGARDDPEELEAVTLDDPQFG</sequence>
<accession>A0ABD5RBZ6</accession>
<feature type="region of interest" description="Disordered" evidence="1">
    <location>
        <begin position="1"/>
        <end position="22"/>
    </location>
</feature>
<dbReference type="Pfam" id="PF00174">
    <property type="entry name" value="Oxidored_molyb"/>
    <property type="match status" value="1"/>
</dbReference>
<dbReference type="Proteomes" id="UP001596201">
    <property type="component" value="Unassembled WGS sequence"/>
</dbReference>
<protein>
    <submittedName>
        <fullName evidence="3">Molybdopterin-dependent oxidoreductase</fullName>
    </submittedName>
</protein>